<feature type="transmembrane region" description="Helical" evidence="6">
    <location>
        <begin position="17"/>
        <end position="40"/>
    </location>
</feature>
<evidence type="ECO:0000256" key="4">
    <source>
        <dbReference type="SAM" id="Coils"/>
    </source>
</evidence>
<evidence type="ECO:0000256" key="1">
    <source>
        <dbReference type="ARBA" id="ARBA00022679"/>
    </source>
</evidence>
<dbReference type="RefSeq" id="WP_124871071.1">
    <property type="nucleotide sequence ID" value="NZ_RQZF01000008.1"/>
</dbReference>
<feature type="domain" description="Signal transduction histidine kinase subgroup 3 dimerisation and phosphoacceptor" evidence="7">
    <location>
        <begin position="220"/>
        <end position="287"/>
    </location>
</feature>
<evidence type="ECO:0000259" key="7">
    <source>
        <dbReference type="Pfam" id="PF07730"/>
    </source>
</evidence>
<dbReference type="InterPro" id="IPR036890">
    <property type="entry name" value="HATPase_C_sf"/>
</dbReference>
<keyword evidence="9" id="KW-1185">Reference proteome</keyword>
<reference evidence="8 9" key="1">
    <citation type="submission" date="2018-11" db="EMBL/GenBank/DDBJ databases">
        <title>Genomes From Bacteria Associated with the Canine Oral Cavity: a Test Case for Automated Genome-Based Taxonomic Assignment.</title>
        <authorList>
            <person name="Coil D.A."/>
            <person name="Jospin G."/>
            <person name="Darling A.E."/>
            <person name="Wallis C."/>
            <person name="Davis I.J."/>
            <person name="Harris S."/>
            <person name="Eisen J.A."/>
            <person name="Holcombe L.J."/>
            <person name="O'Flynn C."/>
        </authorList>
    </citation>
    <scope>NUCLEOTIDE SEQUENCE [LARGE SCALE GENOMIC DNA]</scope>
    <source>
        <strain evidence="8 9">OH770</strain>
    </source>
</reference>
<dbReference type="PANTHER" id="PTHR24421:SF63">
    <property type="entry name" value="SENSOR HISTIDINE KINASE DESK"/>
    <property type="match status" value="1"/>
</dbReference>
<feature type="transmembrane region" description="Helical" evidence="6">
    <location>
        <begin position="141"/>
        <end position="163"/>
    </location>
</feature>
<evidence type="ECO:0000313" key="9">
    <source>
        <dbReference type="Proteomes" id="UP000280444"/>
    </source>
</evidence>
<keyword evidence="2 8" id="KW-0418">Kinase</keyword>
<organism evidence="8 9">
    <name type="scientific">Schaalia canis</name>
    <dbReference type="NCBI Taxonomy" id="100469"/>
    <lineage>
        <taxon>Bacteria</taxon>
        <taxon>Bacillati</taxon>
        <taxon>Actinomycetota</taxon>
        <taxon>Actinomycetes</taxon>
        <taxon>Actinomycetales</taxon>
        <taxon>Actinomycetaceae</taxon>
        <taxon>Schaalia</taxon>
    </lineage>
</organism>
<protein>
    <submittedName>
        <fullName evidence="8">Two-component sensor histidine kinase</fullName>
    </submittedName>
</protein>
<dbReference type="EMBL" id="RQZF01000008">
    <property type="protein sequence ID" value="RRC94961.1"/>
    <property type="molecule type" value="Genomic_DNA"/>
</dbReference>
<dbReference type="InterPro" id="IPR050482">
    <property type="entry name" value="Sensor_HK_TwoCompSys"/>
</dbReference>
<feature type="coiled-coil region" evidence="4">
    <location>
        <begin position="201"/>
        <end position="275"/>
    </location>
</feature>
<evidence type="ECO:0000256" key="5">
    <source>
        <dbReference type="SAM" id="MobiDB-lite"/>
    </source>
</evidence>
<feature type="region of interest" description="Disordered" evidence="5">
    <location>
        <begin position="407"/>
        <end position="432"/>
    </location>
</feature>
<keyword evidence="4" id="KW-0175">Coiled coil</keyword>
<gene>
    <name evidence="8" type="ORF">EII11_07705</name>
</gene>
<proteinExistence type="predicted"/>
<feature type="transmembrane region" description="Helical" evidence="6">
    <location>
        <begin position="170"/>
        <end position="190"/>
    </location>
</feature>
<feature type="transmembrane region" description="Helical" evidence="6">
    <location>
        <begin position="52"/>
        <end position="72"/>
    </location>
</feature>
<keyword evidence="6" id="KW-0472">Membrane</keyword>
<evidence type="ECO:0000256" key="2">
    <source>
        <dbReference type="ARBA" id="ARBA00022777"/>
    </source>
</evidence>
<keyword evidence="3" id="KW-0902">Two-component regulatory system</keyword>
<sequence>MTLQRAVPAGSGRLRSYVLWSFFLLFAASPLFSAIVLVIVDADIAISWWGRAHMILISAEALLAIMYGRRLLSYALDGTPLPRWVLPTIVTLGGASALAGGLVKQIVSDRENVFLSTLPVLLPLLLLLWTLALLTSARLNYIIAGAVVGIVLLHQGVSTYSLVVTEPQYWGARMVSTAIATTFAVALSVWSCQWTLSVTRAVDAHAKVDAVKADLAAAEERLRIARDLHDVFGRTLTAVAVKSELAAALAEAEGAERAAEESRRVRALADDALREVRSVLAEYRRPELSTELSGAHSLLTAAGVQVRIIGEDEALPPPVAEGLALVVRETATNIVRHSEATRATFRLSIEDPGVTLTVTNNGARPMTSQHEETPGSGLESLAARLSSMGGALTWERKDDTFTVVAHMEGAQDMPSGTRSGMRSGTPERRTQS</sequence>
<comment type="caution">
    <text evidence="8">The sequence shown here is derived from an EMBL/GenBank/DDBJ whole genome shotgun (WGS) entry which is preliminary data.</text>
</comment>
<dbReference type="InterPro" id="IPR011712">
    <property type="entry name" value="Sig_transdc_His_kin_sub3_dim/P"/>
</dbReference>
<dbReference type="GO" id="GO:0016020">
    <property type="term" value="C:membrane"/>
    <property type="evidence" value="ECO:0007669"/>
    <property type="project" value="InterPro"/>
</dbReference>
<dbReference type="GO" id="GO:0000155">
    <property type="term" value="F:phosphorelay sensor kinase activity"/>
    <property type="evidence" value="ECO:0007669"/>
    <property type="project" value="InterPro"/>
</dbReference>
<accession>A0A3P1SCF8</accession>
<keyword evidence="1" id="KW-0808">Transferase</keyword>
<dbReference type="PANTHER" id="PTHR24421">
    <property type="entry name" value="NITRATE/NITRITE SENSOR PROTEIN NARX-RELATED"/>
    <property type="match status" value="1"/>
</dbReference>
<feature type="transmembrane region" description="Helical" evidence="6">
    <location>
        <begin position="115"/>
        <end position="135"/>
    </location>
</feature>
<evidence type="ECO:0000256" key="3">
    <source>
        <dbReference type="ARBA" id="ARBA00023012"/>
    </source>
</evidence>
<evidence type="ECO:0000313" key="8">
    <source>
        <dbReference type="EMBL" id="RRC94961.1"/>
    </source>
</evidence>
<keyword evidence="6" id="KW-0812">Transmembrane</keyword>
<keyword evidence="6" id="KW-1133">Transmembrane helix</keyword>
<dbReference type="CDD" id="cd16917">
    <property type="entry name" value="HATPase_UhpB-NarQ-NarX-like"/>
    <property type="match status" value="1"/>
</dbReference>
<dbReference type="SUPFAM" id="SSF55874">
    <property type="entry name" value="ATPase domain of HSP90 chaperone/DNA topoisomerase II/histidine kinase"/>
    <property type="match status" value="1"/>
</dbReference>
<dbReference type="Proteomes" id="UP000280444">
    <property type="component" value="Unassembled WGS sequence"/>
</dbReference>
<dbReference type="Gene3D" id="3.30.565.10">
    <property type="entry name" value="Histidine kinase-like ATPase, C-terminal domain"/>
    <property type="match status" value="1"/>
</dbReference>
<name>A0A3P1SCF8_9ACTO</name>
<evidence type="ECO:0000256" key="6">
    <source>
        <dbReference type="SAM" id="Phobius"/>
    </source>
</evidence>
<dbReference type="OrthoDB" id="5241784at2"/>
<dbReference type="Pfam" id="PF07730">
    <property type="entry name" value="HisKA_3"/>
    <property type="match status" value="1"/>
</dbReference>
<dbReference type="Gene3D" id="1.20.5.1930">
    <property type="match status" value="1"/>
</dbReference>
<feature type="transmembrane region" description="Helical" evidence="6">
    <location>
        <begin position="84"/>
        <end position="103"/>
    </location>
</feature>
<dbReference type="AlphaFoldDB" id="A0A3P1SCF8"/>
<dbReference type="GO" id="GO:0046983">
    <property type="term" value="F:protein dimerization activity"/>
    <property type="evidence" value="ECO:0007669"/>
    <property type="project" value="InterPro"/>
</dbReference>